<dbReference type="EMBL" id="CACTIH010009336">
    <property type="protein sequence ID" value="CAA3029898.1"/>
    <property type="molecule type" value="Genomic_DNA"/>
</dbReference>
<feature type="non-terminal residue" evidence="1">
    <location>
        <position position="80"/>
    </location>
</feature>
<comment type="caution">
    <text evidence="1">The sequence shown here is derived from an EMBL/GenBank/DDBJ whole genome shotgun (WGS) entry which is preliminary data.</text>
</comment>
<dbReference type="Gramene" id="OE9A076572T1">
    <property type="protein sequence ID" value="OE9A076572C1"/>
    <property type="gene ID" value="OE9A076572"/>
</dbReference>
<evidence type="ECO:0000313" key="1">
    <source>
        <dbReference type="EMBL" id="CAA3029898.1"/>
    </source>
</evidence>
<name>A0A8S0VK44_OLEEU</name>
<accession>A0A8S0VK44</accession>
<proteinExistence type="predicted"/>
<dbReference type="AlphaFoldDB" id="A0A8S0VK44"/>
<sequence>GFFNLIVGCVRSFQRCQRCVAMLLRTVPTMLLRTMSSQCCCDAAVLGADWCRHGERIWGFFFLSFRSEEVVVSSIYGQVL</sequence>
<organism evidence="1 2">
    <name type="scientific">Olea europaea subsp. europaea</name>
    <dbReference type="NCBI Taxonomy" id="158383"/>
    <lineage>
        <taxon>Eukaryota</taxon>
        <taxon>Viridiplantae</taxon>
        <taxon>Streptophyta</taxon>
        <taxon>Embryophyta</taxon>
        <taxon>Tracheophyta</taxon>
        <taxon>Spermatophyta</taxon>
        <taxon>Magnoliopsida</taxon>
        <taxon>eudicotyledons</taxon>
        <taxon>Gunneridae</taxon>
        <taxon>Pentapetalae</taxon>
        <taxon>asterids</taxon>
        <taxon>lamiids</taxon>
        <taxon>Lamiales</taxon>
        <taxon>Oleaceae</taxon>
        <taxon>Oleeae</taxon>
        <taxon>Olea</taxon>
    </lineage>
</organism>
<evidence type="ECO:0000313" key="2">
    <source>
        <dbReference type="Proteomes" id="UP000594638"/>
    </source>
</evidence>
<feature type="non-terminal residue" evidence="1">
    <location>
        <position position="1"/>
    </location>
</feature>
<protein>
    <submittedName>
        <fullName evidence="1">Uncharacterized protein</fullName>
    </submittedName>
</protein>
<gene>
    <name evidence="1" type="ORF">OLEA9_A076572</name>
</gene>
<reference evidence="1 2" key="1">
    <citation type="submission" date="2019-12" db="EMBL/GenBank/DDBJ databases">
        <authorList>
            <person name="Alioto T."/>
            <person name="Alioto T."/>
            <person name="Gomez Garrido J."/>
        </authorList>
    </citation>
    <scope>NUCLEOTIDE SEQUENCE [LARGE SCALE GENOMIC DNA]</scope>
</reference>
<dbReference type="Proteomes" id="UP000594638">
    <property type="component" value="Unassembled WGS sequence"/>
</dbReference>
<keyword evidence="2" id="KW-1185">Reference proteome</keyword>